<keyword evidence="2" id="KW-1185">Reference proteome</keyword>
<organism evidence="1 2">
    <name type="scientific">Phytophthora fragariaefolia</name>
    <dbReference type="NCBI Taxonomy" id="1490495"/>
    <lineage>
        <taxon>Eukaryota</taxon>
        <taxon>Sar</taxon>
        <taxon>Stramenopiles</taxon>
        <taxon>Oomycota</taxon>
        <taxon>Peronosporomycetes</taxon>
        <taxon>Peronosporales</taxon>
        <taxon>Peronosporaceae</taxon>
        <taxon>Phytophthora</taxon>
    </lineage>
</organism>
<dbReference type="OrthoDB" id="129312at2759"/>
<reference evidence="1" key="1">
    <citation type="submission" date="2023-04" db="EMBL/GenBank/DDBJ databases">
        <title>Phytophthora fragariaefolia NBRC 109709.</title>
        <authorList>
            <person name="Ichikawa N."/>
            <person name="Sato H."/>
            <person name="Tonouchi N."/>
        </authorList>
    </citation>
    <scope>NUCLEOTIDE SEQUENCE</scope>
    <source>
        <strain evidence="1">NBRC 109709</strain>
    </source>
</reference>
<accession>A0A9W6XUT2</accession>
<proteinExistence type="predicted"/>
<sequence length="436" mass="48821">MHDDQDSGGVEHGECLLACVTQSTVQQYPTRRASCRPNQHCYCPLYTNKHRELEAFESELALESRQERMVTSHEIAQTTEVTVEQLRCAIDNFEIDETHGNADAISEDSLCSFASVQSVSRVFSLNKEQRLAFAQIAVPLLYKIVGIDMPQGSKLNCASLDIIGAGGTGKTRIVDANIRFADDLEWGDWLENARMGDWVPQLRACLRQADPPPAEGMHDQFVQVVSTDNAFRKHVNDAAILTACKIQCLHAKFTLFRYSYQQPLQQRRWLSCCTAFSLAWIVLQTTGIPVRVKPNQCIPKGVANGAAATIFHINWRTATKFQRKEDNVGIASAPPTNMYVKIDRNATSAQSPGTPMEWPASVMPILQSRTSFKLRRESIYQGFPVVPAFGITIHCVPGDTRDHIVISDLRPPHCRTVDRHARYVSLSCVRTRNGLY</sequence>
<gene>
    <name evidence="1" type="ORF">Pfra01_001696100</name>
</gene>
<evidence type="ECO:0000313" key="2">
    <source>
        <dbReference type="Proteomes" id="UP001165121"/>
    </source>
</evidence>
<evidence type="ECO:0000313" key="1">
    <source>
        <dbReference type="EMBL" id="GMF46289.1"/>
    </source>
</evidence>
<name>A0A9W6XUT2_9STRA</name>
<dbReference type="AlphaFoldDB" id="A0A9W6XUT2"/>
<dbReference type="EMBL" id="BSXT01001959">
    <property type="protein sequence ID" value="GMF46289.1"/>
    <property type="molecule type" value="Genomic_DNA"/>
</dbReference>
<protein>
    <submittedName>
        <fullName evidence="1">Unnamed protein product</fullName>
    </submittedName>
</protein>
<dbReference type="Proteomes" id="UP001165121">
    <property type="component" value="Unassembled WGS sequence"/>
</dbReference>
<comment type="caution">
    <text evidence="1">The sequence shown here is derived from an EMBL/GenBank/DDBJ whole genome shotgun (WGS) entry which is preliminary data.</text>
</comment>